<dbReference type="Gene3D" id="1.25.40.10">
    <property type="entry name" value="Tetratricopeptide repeat domain"/>
    <property type="match status" value="1"/>
</dbReference>
<feature type="repeat" description="TPR" evidence="1">
    <location>
        <begin position="75"/>
        <end position="108"/>
    </location>
</feature>
<dbReference type="SUPFAM" id="SSF48452">
    <property type="entry name" value="TPR-like"/>
    <property type="match status" value="1"/>
</dbReference>
<organism evidence="2 3">
    <name type="scientific">OM182 bacterium BACL3 MAG-120531-bin86</name>
    <dbReference type="NCBI Taxonomy" id="1655628"/>
    <lineage>
        <taxon>Bacteria</taxon>
        <taxon>Pseudomonadati</taxon>
        <taxon>Pseudomonadota</taxon>
        <taxon>Gammaproteobacteria</taxon>
        <taxon>OMG group</taxon>
        <taxon>OM182 clade</taxon>
    </lineage>
</organism>
<sequence>MGVFVCGLVSASQVSAQENNSQECPNLAVYYPAVYFSNNPLSAQTPSDAGTRERAQWTQLAATLADIQASCLRSSEYYALLGAAQLNSAQLEPASESLERALLLDPNNGAAQIDFASALFASGQLFPALQLNSALLARADLPEELRETLVSRDQEWRRNTRQHTLQLDLLGGYDNNLNGAPGSDQITLTLSGEPVLLSLNTDLQLQEGAFANVRLSSRQQKLNANDQRSWTNEVKGRLSQDTTSDLLQFDTRYSLIKPTRRRTVQWEVGASSLFFGGSALYTAAQTRFRYQPNSPKQCAPVYEIASQYQRFHSQVALDAWESKATLGANCVAATKTGAVIRYGFDGGYISNRALDSRRPGDDRDGWQVNARIQRALFGGELTAQASYTKLNDDEGYSSILANGASRWQERNQVLIQHRTPLRVGNKNALFMVNLYHQDQASNIELFELTDTAIELGISIAL</sequence>
<comment type="caution">
    <text evidence="2">The sequence shown here is derived from an EMBL/GenBank/DDBJ whole genome shotgun (WGS) entry which is preliminary data.</text>
</comment>
<evidence type="ECO:0000313" key="3">
    <source>
        <dbReference type="Proteomes" id="UP000052124"/>
    </source>
</evidence>
<dbReference type="PROSITE" id="PS50005">
    <property type="entry name" value="TPR"/>
    <property type="match status" value="1"/>
</dbReference>
<gene>
    <name evidence="2" type="ORF">ABS26_10060</name>
</gene>
<dbReference type="InterPro" id="IPR019734">
    <property type="entry name" value="TPR_rpt"/>
</dbReference>
<evidence type="ECO:0000313" key="2">
    <source>
        <dbReference type="EMBL" id="KRP37011.1"/>
    </source>
</evidence>
<protein>
    <submittedName>
        <fullName evidence="2">Uncharacterized protein</fullName>
    </submittedName>
</protein>
<keyword evidence="1" id="KW-0802">TPR repeat</keyword>
<proteinExistence type="predicted"/>
<evidence type="ECO:0000256" key="1">
    <source>
        <dbReference type="PROSITE-ProRule" id="PRU00339"/>
    </source>
</evidence>
<dbReference type="AlphaFoldDB" id="A0A0R2XR39"/>
<dbReference type="EMBL" id="LIDH01000358">
    <property type="protein sequence ID" value="KRP37011.1"/>
    <property type="molecule type" value="Genomic_DNA"/>
</dbReference>
<accession>A0A0R2XR39</accession>
<reference evidence="2 3" key="1">
    <citation type="submission" date="2015-10" db="EMBL/GenBank/DDBJ databases">
        <title>Metagenome-Assembled Genomes uncover a global brackish microbiome.</title>
        <authorList>
            <person name="Hugerth L.W."/>
            <person name="Larsson J."/>
            <person name="Alneberg J."/>
            <person name="Lindh M.V."/>
            <person name="Legrand C."/>
            <person name="Pinhassi J."/>
            <person name="Andersson A.F."/>
        </authorList>
    </citation>
    <scope>NUCLEOTIDE SEQUENCE [LARGE SCALE GENOMIC DNA]</scope>
    <source>
        <strain evidence="2">BACL3 MAG-120531-bin86</strain>
    </source>
</reference>
<dbReference type="InterPro" id="IPR011990">
    <property type="entry name" value="TPR-like_helical_dom_sf"/>
</dbReference>
<dbReference type="Proteomes" id="UP000052124">
    <property type="component" value="Unassembled WGS sequence"/>
</dbReference>
<name>A0A0R2XR39_9GAMM</name>